<dbReference type="GO" id="GO:0005737">
    <property type="term" value="C:cytoplasm"/>
    <property type="evidence" value="ECO:0007669"/>
    <property type="project" value="TreeGrafter"/>
</dbReference>
<feature type="active site" evidence="3">
    <location>
        <position position="47"/>
    </location>
</feature>
<organism evidence="4">
    <name type="scientific">Burkholderia orbicola (strain AU 1054)</name>
    <dbReference type="NCBI Taxonomy" id="331271"/>
    <lineage>
        <taxon>Bacteria</taxon>
        <taxon>Pseudomonadati</taxon>
        <taxon>Pseudomonadota</taxon>
        <taxon>Betaproteobacteria</taxon>
        <taxon>Burkholderiales</taxon>
        <taxon>Burkholderiaceae</taxon>
        <taxon>Burkholderia</taxon>
        <taxon>Burkholderia cepacia complex</taxon>
        <taxon>Burkholderia orbicola</taxon>
    </lineage>
</organism>
<dbReference type="GO" id="GO:0016853">
    <property type="term" value="F:isomerase activity"/>
    <property type="evidence" value="ECO:0007669"/>
    <property type="project" value="UniProtKB-KW"/>
</dbReference>
<dbReference type="HOGENOM" id="CLU_048756_0_2_4"/>
<proteinExistence type="inferred from homology"/>
<evidence type="ECO:0000256" key="3">
    <source>
        <dbReference type="PIRSR" id="PIRSR016184-1"/>
    </source>
</evidence>
<dbReference type="Gene3D" id="3.10.310.10">
    <property type="entry name" value="Diaminopimelate Epimerase, Chain A, domain 1"/>
    <property type="match status" value="2"/>
</dbReference>
<dbReference type="NCBIfam" id="TIGR00654">
    <property type="entry name" value="PhzF_family"/>
    <property type="match status" value="1"/>
</dbReference>
<comment type="similarity">
    <text evidence="1">Belongs to the PhzF family.</text>
</comment>
<accession>A0A0H2XQF7</accession>
<sequence length="290" mass="31026">MSIVQRVRLVRVFSITDEGGNPAPVVLDANGWSDAQMKEVARAYGLESGFVMRAVDPHHDFRFRFFVPNHEMEMCGHATLGALWLLRHTGAWRTNTALIETLSGSIEARYDASDARIEVSQPAGRVEPVVDAALIARTLDALNLDAGDLLPLDIVNATTSRTKTLVPVRTTSRLNAIMPKLDTIEALCDALSSTGLYPFALDANAPRVFDARQFPRASGYSEDAATGIAAAALLYGAHRHGLVTGAGRGIVVRQGAAMGRPSAITVNFRDPADASSGCWLSGPVGLMDEA</sequence>
<dbReference type="EMBL" id="CP000378">
    <property type="protein sequence ID" value="ABF76215.1"/>
    <property type="molecule type" value="Genomic_DNA"/>
</dbReference>
<dbReference type="SUPFAM" id="SSF54506">
    <property type="entry name" value="Diaminopimelate epimerase-like"/>
    <property type="match status" value="1"/>
</dbReference>
<dbReference type="InterPro" id="IPR003719">
    <property type="entry name" value="Phenazine_PhzF-like"/>
</dbReference>
<evidence type="ECO:0000256" key="2">
    <source>
        <dbReference type="ARBA" id="ARBA00023235"/>
    </source>
</evidence>
<protein>
    <submittedName>
        <fullName evidence="4">Phenazine biosynthesis PhzC/PhzF protein</fullName>
    </submittedName>
</protein>
<dbReference type="PANTHER" id="PTHR13774:SF39">
    <property type="entry name" value="BIOSYNTHESIS PROTEIN, PUTATIVE-RELATED"/>
    <property type="match status" value="1"/>
</dbReference>
<dbReference type="Pfam" id="PF02567">
    <property type="entry name" value="PhzC-PhzF"/>
    <property type="match status" value="1"/>
</dbReference>
<gene>
    <name evidence="4" type="ordered locus">Bcen_1309</name>
</gene>
<reference evidence="4" key="1">
    <citation type="submission" date="2006-05" db="EMBL/GenBank/DDBJ databases">
        <title>Complete sequence of chromosome 1 of Burkholderia cenocepacia AU 1054.</title>
        <authorList>
            <consortium name="US DOE Joint Genome Institute"/>
            <person name="Copeland A."/>
            <person name="Lucas S."/>
            <person name="Lapidus A."/>
            <person name="Barry K."/>
            <person name="Detter J.C."/>
            <person name="Glavina del Rio T."/>
            <person name="Hammon N."/>
            <person name="Israni S."/>
            <person name="Dalin E."/>
            <person name="Tice H."/>
            <person name="Pitluck S."/>
            <person name="Chain P."/>
            <person name="Malfatti S."/>
            <person name="Shin M."/>
            <person name="Vergez L."/>
            <person name="Schmutz J."/>
            <person name="Larimer F."/>
            <person name="Land M."/>
            <person name="Hauser L."/>
            <person name="Kyrpides N."/>
            <person name="Lykidis A."/>
            <person name="LiPuma J.J."/>
            <person name="Konstantinidis K."/>
            <person name="Tiedje J.M."/>
            <person name="Richardson P."/>
        </authorList>
    </citation>
    <scope>NUCLEOTIDE SEQUENCE [LARGE SCALE GENOMIC DNA]</scope>
    <source>
        <strain evidence="4">AU 1054</strain>
    </source>
</reference>
<dbReference type="PIRSF" id="PIRSF016184">
    <property type="entry name" value="PhzC_PhzF"/>
    <property type="match status" value="1"/>
</dbReference>
<name>A0A0H2XQF7_BURO1</name>
<evidence type="ECO:0000313" key="4">
    <source>
        <dbReference type="EMBL" id="ABF76215.1"/>
    </source>
</evidence>
<evidence type="ECO:0000256" key="1">
    <source>
        <dbReference type="ARBA" id="ARBA00008270"/>
    </source>
</evidence>
<dbReference type="PANTHER" id="PTHR13774">
    <property type="entry name" value="PHENAZINE BIOSYNTHESIS PROTEIN"/>
    <property type="match status" value="1"/>
</dbReference>
<dbReference type="AlphaFoldDB" id="A0A0H2XQF7"/>
<keyword evidence="2" id="KW-0413">Isomerase</keyword>